<proteinExistence type="predicted"/>
<comment type="caution">
    <text evidence="2">The sequence shown here is derived from an EMBL/GenBank/DDBJ whole genome shotgun (WGS) entry which is preliminary data.</text>
</comment>
<organism evidence="2 3">
    <name type="scientific">Trifolium medium</name>
    <dbReference type="NCBI Taxonomy" id="97028"/>
    <lineage>
        <taxon>Eukaryota</taxon>
        <taxon>Viridiplantae</taxon>
        <taxon>Streptophyta</taxon>
        <taxon>Embryophyta</taxon>
        <taxon>Tracheophyta</taxon>
        <taxon>Spermatophyta</taxon>
        <taxon>Magnoliopsida</taxon>
        <taxon>eudicotyledons</taxon>
        <taxon>Gunneridae</taxon>
        <taxon>Pentapetalae</taxon>
        <taxon>rosids</taxon>
        <taxon>fabids</taxon>
        <taxon>Fabales</taxon>
        <taxon>Fabaceae</taxon>
        <taxon>Papilionoideae</taxon>
        <taxon>50 kb inversion clade</taxon>
        <taxon>NPAAA clade</taxon>
        <taxon>Hologalegina</taxon>
        <taxon>IRL clade</taxon>
        <taxon>Trifolieae</taxon>
        <taxon>Trifolium</taxon>
    </lineage>
</organism>
<evidence type="ECO:0000256" key="1">
    <source>
        <dbReference type="SAM" id="MobiDB-lite"/>
    </source>
</evidence>
<feature type="compositionally biased region" description="Basic residues" evidence="1">
    <location>
        <begin position="28"/>
        <end position="37"/>
    </location>
</feature>
<keyword evidence="3" id="KW-1185">Reference proteome</keyword>
<sequence>MYQNSRRKMRSKEQPKKATKPAPYRTTSNHRRKKRAPPRNNSRSAAKHHSVEVLPLQI</sequence>
<dbReference type="EMBL" id="LXQA010338206">
    <property type="protein sequence ID" value="MCI44994.1"/>
    <property type="molecule type" value="Genomic_DNA"/>
</dbReference>
<dbReference type="AlphaFoldDB" id="A0A392S9Y5"/>
<dbReference type="Proteomes" id="UP000265520">
    <property type="component" value="Unassembled WGS sequence"/>
</dbReference>
<feature type="compositionally biased region" description="Basic residues" evidence="1">
    <location>
        <begin position="1"/>
        <end position="10"/>
    </location>
</feature>
<feature type="region of interest" description="Disordered" evidence="1">
    <location>
        <begin position="1"/>
        <end position="58"/>
    </location>
</feature>
<reference evidence="2 3" key="1">
    <citation type="journal article" date="2018" name="Front. Plant Sci.">
        <title>Red Clover (Trifolium pratense) and Zigzag Clover (T. medium) - A Picture of Genomic Similarities and Differences.</title>
        <authorList>
            <person name="Dluhosova J."/>
            <person name="Istvanek J."/>
            <person name="Nedelnik J."/>
            <person name="Repkova J."/>
        </authorList>
    </citation>
    <scope>NUCLEOTIDE SEQUENCE [LARGE SCALE GENOMIC DNA]</scope>
    <source>
        <strain evidence="3">cv. 10/8</strain>
        <tissue evidence="2">Leaf</tissue>
    </source>
</reference>
<name>A0A392S9Y5_9FABA</name>
<protein>
    <submittedName>
        <fullName evidence="2">Uncharacterized protein</fullName>
    </submittedName>
</protein>
<evidence type="ECO:0000313" key="3">
    <source>
        <dbReference type="Proteomes" id="UP000265520"/>
    </source>
</evidence>
<evidence type="ECO:0000313" key="2">
    <source>
        <dbReference type="EMBL" id="MCI44994.1"/>
    </source>
</evidence>
<accession>A0A392S9Y5</accession>